<evidence type="ECO:0000256" key="2">
    <source>
        <dbReference type="SAM" id="SignalP"/>
    </source>
</evidence>
<dbReference type="OrthoDB" id="406551at2759"/>
<reference evidence="4" key="1">
    <citation type="submission" date="2025-08" db="UniProtKB">
        <authorList>
            <consortium name="RefSeq"/>
        </authorList>
    </citation>
    <scope>IDENTIFICATION</scope>
</reference>
<dbReference type="RefSeq" id="XP_010909570.1">
    <property type="nucleotide sequence ID" value="XM_010911268.3"/>
</dbReference>
<feature type="region of interest" description="Disordered" evidence="1">
    <location>
        <begin position="188"/>
        <end position="208"/>
    </location>
</feature>
<dbReference type="InParanoid" id="A0A6I9QJK1"/>
<evidence type="ECO:0000313" key="3">
    <source>
        <dbReference type="Proteomes" id="UP000504607"/>
    </source>
</evidence>
<name>A0A6I9QJK1_ELAGV</name>
<dbReference type="PANTHER" id="PTHR33880">
    <property type="entry name" value="EXPRESSED PROTEIN"/>
    <property type="match status" value="1"/>
</dbReference>
<keyword evidence="2" id="KW-0732">Signal</keyword>
<dbReference type="AlphaFoldDB" id="A0A6I9QJK1"/>
<dbReference type="PANTHER" id="PTHR33880:SF12">
    <property type="entry name" value="TRANSFERRING GLYCOSYL GROUPS, PUTATIVE-RELATED"/>
    <property type="match status" value="1"/>
</dbReference>
<feature type="compositionally biased region" description="Basic and acidic residues" evidence="1">
    <location>
        <begin position="193"/>
        <end position="203"/>
    </location>
</feature>
<organism evidence="3 4">
    <name type="scientific">Elaeis guineensis var. tenera</name>
    <name type="common">Oil palm</name>
    <dbReference type="NCBI Taxonomy" id="51953"/>
    <lineage>
        <taxon>Eukaryota</taxon>
        <taxon>Viridiplantae</taxon>
        <taxon>Streptophyta</taxon>
        <taxon>Embryophyta</taxon>
        <taxon>Tracheophyta</taxon>
        <taxon>Spermatophyta</taxon>
        <taxon>Magnoliopsida</taxon>
        <taxon>Liliopsida</taxon>
        <taxon>Arecaceae</taxon>
        <taxon>Arecoideae</taxon>
        <taxon>Cocoseae</taxon>
        <taxon>Elaeidinae</taxon>
        <taxon>Elaeis</taxon>
    </lineage>
</organism>
<gene>
    <name evidence="4" type="primary">LOC105035646</name>
</gene>
<keyword evidence="3" id="KW-1185">Reference proteome</keyword>
<sequence>MERLSLYSVFPLLTLLLPSAMIGLHCSDPAPMPWPERFHALLYMNLTATGELMVTDIWYDLPRGRNVHLMQRQLDDLLYNVEWENGTSFYYTLGSTRYCHPKQWGIGLPRPDWLADSTYLGRRYTDGFLCHVWTKLDFVWYYEDVDTRRPVRWDFFDGVTNYVMTFEPGASLNDSQLWQAPSHCFSSGEDDGNDHGNKHDVQGAHESNPKGLDMKAIFDLNFRRLI</sequence>
<feature type="chain" id="PRO_5026914415" evidence="2">
    <location>
        <begin position="28"/>
        <end position="226"/>
    </location>
</feature>
<proteinExistence type="predicted"/>
<dbReference type="InterPro" id="IPR038941">
    <property type="entry name" value="At4g14100-like"/>
</dbReference>
<protein>
    <submittedName>
        <fullName evidence="4">Uncharacterized protein At4g14100</fullName>
    </submittedName>
</protein>
<dbReference type="GeneID" id="105035646"/>
<feature type="signal peptide" evidence="2">
    <location>
        <begin position="1"/>
        <end position="27"/>
    </location>
</feature>
<accession>A0A6I9QJK1</accession>
<evidence type="ECO:0000256" key="1">
    <source>
        <dbReference type="SAM" id="MobiDB-lite"/>
    </source>
</evidence>
<dbReference type="Proteomes" id="UP000504607">
    <property type="component" value="Unplaced"/>
</dbReference>
<dbReference type="KEGG" id="egu:105035646"/>
<evidence type="ECO:0000313" key="4">
    <source>
        <dbReference type="RefSeq" id="XP_010909570.1"/>
    </source>
</evidence>